<feature type="transmembrane region" description="Helical" evidence="1">
    <location>
        <begin position="124"/>
        <end position="147"/>
    </location>
</feature>
<reference evidence="2 3" key="1">
    <citation type="submission" date="2019-08" db="EMBL/GenBank/DDBJ databases">
        <title>Whole genome of Aphis craccivora.</title>
        <authorList>
            <person name="Voronova N.V."/>
            <person name="Shulinski R.S."/>
            <person name="Bandarenka Y.V."/>
            <person name="Zhorov D.G."/>
            <person name="Warner D."/>
        </authorList>
    </citation>
    <scope>NUCLEOTIDE SEQUENCE [LARGE SCALE GENOMIC DNA]</scope>
    <source>
        <strain evidence="2">180601</strain>
        <tissue evidence="2">Whole Body</tissue>
    </source>
</reference>
<sequence>MIVVENDQSALLTPIFYDNLFFLVRRSFMNILLSVVQLLDSIFTFSFFALYALIRSLLISIVSNLATLIGFLLSDSVILFASDTVAVMTLTRSHILLVYSEPFKVLCILMLFKAIRLKPSFKALYCYFVQLILEYNALLPLLVLINLKRSSKRFIRFAIATHLGLITLIELSRYFGNKNYIDNEPIKR</sequence>
<dbReference type="EMBL" id="VUJU01003183">
    <property type="protein sequence ID" value="KAF0758842.1"/>
    <property type="molecule type" value="Genomic_DNA"/>
</dbReference>
<name>A0A6G0YMQ5_APHCR</name>
<keyword evidence="1" id="KW-0472">Membrane</keyword>
<comment type="caution">
    <text evidence="2">The sequence shown here is derived from an EMBL/GenBank/DDBJ whole genome shotgun (WGS) entry which is preliminary data.</text>
</comment>
<keyword evidence="1" id="KW-1133">Transmembrane helix</keyword>
<evidence type="ECO:0000256" key="1">
    <source>
        <dbReference type="SAM" id="Phobius"/>
    </source>
</evidence>
<feature type="transmembrane region" description="Helical" evidence="1">
    <location>
        <begin position="153"/>
        <end position="171"/>
    </location>
</feature>
<evidence type="ECO:0000313" key="3">
    <source>
        <dbReference type="Proteomes" id="UP000478052"/>
    </source>
</evidence>
<gene>
    <name evidence="2" type="ORF">FWK35_00030404</name>
</gene>
<accession>A0A6G0YMQ5</accession>
<dbReference type="Proteomes" id="UP000478052">
    <property type="component" value="Unassembled WGS sequence"/>
</dbReference>
<proteinExistence type="predicted"/>
<keyword evidence="3" id="KW-1185">Reference proteome</keyword>
<protein>
    <submittedName>
        <fullName evidence="2">Uncharacterized protein</fullName>
    </submittedName>
</protein>
<dbReference type="AlphaFoldDB" id="A0A6G0YMQ5"/>
<keyword evidence="1" id="KW-0812">Transmembrane</keyword>
<evidence type="ECO:0000313" key="2">
    <source>
        <dbReference type="EMBL" id="KAF0758842.1"/>
    </source>
</evidence>
<feature type="transmembrane region" description="Helical" evidence="1">
    <location>
        <begin position="93"/>
        <end position="112"/>
    </location>
</feature>
<feature type="transmembrane region" description="Helical" evidence="1">
    <location>
        <begin position="31"/>
        <end position="54"/>
    </location>
</feature>
<feature type="transmembrane region" description="Helical" evidence="1">
    <location>
        <begin position="61"/>
        <end position="81"/>
    </location>
</feature>
<organism evidence="2 3">
    <name type="scientific">Aphis craccivora</name>
    <name type="common">Cowpea aphid</name>
    <dbReference type="NCBI Taxonomy" id="307492"/>
    <lineage>
        <taxon>Eukaryota</taxon>
        <taxon>Metazoa</taxon>
        <taxon>Ecdysozoa</taxon>
        <taxon>Arthropoda</taxon>
        <taxon>Hexapoda</taxon>
        <taxon>Insecta</taxon>
        <taxon>Pterygota</taxon>
        <taxon>Neoptera</taxon>
        <taxon>Paraneoptera</taxon>
        <taxon>Hemiptera</taxon>
        <taxon>Sternorrhyncha</taxon>
        <taxon>Aphidomorpha</taxon>
        <taxon>Aphidoidea</taxon>
        <taxon>Aphididae</taxon>
        <taxon>Aphidini</taxon>
        <taxon>Aphis</taxon>
        <taxon>Aphis</taxon>
    </lineage>
</organism>